<evidence type="ECO:0000313" key="1">
    <source>
        <dbReference type="EMBL" id="KAF5838760.1"/>
    </source>
</evidence>
<evidence type="ECO:0000313" key="2">
    <source>
        <dbReference type="Proteomes" id="UP000815325"/>
    </source>
</evidence>
<proteinExistence type="predicted"/>
<gene>
    <name evidence="1" type="ORF">DUNSADRAFT_2304</name>
</gene>
<dbReference type="EMBL" id="MU069567">
    <property type="protein sequence ID" value="KAF5838760.1"/>
    <property type="molecule type" value="Genomic_DNA"/>
</dbReference>
<protein>
    <submittedName>
        <fullName evidence="1">Uncharacterized protein</fullName>
    </submittedName>
</protein>
<comment type="caution">
    <text evidence="1">The sequence shown here is derived from an EMBL/GenBank/DDBJ whole genome shotgun (WGS) entry which is preliminary data.</text>
</comment>
<organism evidence="1 2">
    <name type="scientific">Dunaliella salina</name>
    <name type="common">Green alga</name>
    <name type="synonym">Protococcus salinus</name>
    <dbReference type="NCBI Taxonomy" id="3046"/>
    <lineage>
        <taxon>Eukaryota</taxon>
        <taxon>Viridiplantae</taxon>
        <taxon>Chlorophyta</taxon>
        <taxon>core chlorophytes</taxon>
        <taxon>Chlorophyceae</taxon>
        <taxon>CS clade</taxon>
        <taxon>Chlamydomonadales</taxon>
        <taxon>Dunaliellaceae</taxon>
        <taxon>Dunaliella</taxon>
    </lineage>
</organism>
<feature type="non-terminal residue" evidence="1">
    <location>
        <position position="1"/>
    </location>
</feature>
<dbReference type="Proteomes" id="UP000815325">
    <property type="component" value="Unassembled WGS sequence"/>
</dbReference>
<accession>A0ABQ7GW30</accession>
<name>A0ABQ7GW30_DUNSA</name>
<sequence length="103" mass="11041">GCGQGSRFSKLPSWHTPCLRQPGTAVLEYQAKRASLVRAMPGSLARPAGSPPGSDRALSEPTASVMLCVSYLQVLFFCTGPEFQQDRLSCCIAWNSGFSKLAC</sequence>
<keyword evidence="2" id="KW-1185">Reference proteome</keyword>
<reference evidence="1" key="1">
    <citation type="submission" date="2017-08" db="EMBL/GenBank/DDBJ databases">
        <authorList>
            <person name="Polle J.E."/>
            <person name="Barry K."/>
            <person name="Cushman J."/>
            <person name="Schmutz J."/>
            <person name="Tran D."/>
            <person name="Hathwaick L.T."/>
            <person name="Yim W.C."/>
            <person name="Jenkins J."/>
            <person name="Mckie-Krisberg Z.M."/>
            <person name="Prochnik S."/>
            <person name="Lindquist E."/>
            <person name="Dockter R.B."/>
            <person name="Adam C."/>
            <person name="Molina H."/>
            <person name="Bunkerborg J."/>
            <person name="Jin E."/>
            <person name="Buchheim M."/>
            <person name="Magnuson J."/>
        </authorList>
    </citation>
    <scope>NUCLEOTIDE SEQUENCE</scope>
    <source>
        <strain evidence="1">CCAP 19/18</strain>
    </source>
</reference>